<feature type="domain" description="N-acetyltransferase" evidence="3">
    <location>
        <begin position="5"/>
        <end position="154"/>
    </location>
</feature>
<gene>
    <name evidence="4" type="ORF">EKH80_11080</name>
</gene>
<dbReference type="SUPFAM" id="SSF55729">
    <property type="entry name" value="Acyl-CoA N-acyltransferases (Nat)"/>
    <property type="match status" value="1"/>
</dbReference>
<comment type="caution">
    <text evidence="4">The sequence shown here is derived from an EMBL/GenBank/DDBJ whole genome shotgun (WGS) entry which is preliminary data.</text>
</comment>
<dbReference type="PANTHER" id="PTHR10545:SF29">
    <property type="entry name" value="GH14572P-RELATED"/>
    <property type="match status" value="1"/>
</dbReference>
<dbReference type="Gene3D" id="3.40.630.30">
    <property type="match status" value="1"/>
</dbReference>
<organism evidence="4 5">
    <name type="scientific">Dyella choica</name>
    <dbReference type="NCBI Taxonomy" id="1927959"/>
    <lineage>
        <taxon>Bacteria</taxon>
        <taxon>Pseudomonadati</taxon>
        <taxon>Pseudomonadota</taxon>
        <taxon>Gammaproteobacteria</taxon>
        <taxon>Lysobacterales</taxon>
        <taxon>Rhodanobacteraceae</taxon>
        <taxon>Dyella</taxon>
    </lineage>
</organism>
<sequence length="154" mass="17129">METSVQVRRAVTADVALLLPLCAEHAAFERLAPSSEGGVEELVRALGAASTLYAWIAMAGDTAVGYSSATLDFSTLDRATYLHMDCLFVRDGWRNHGVGRLLWNAVHAFAGERGCRNVQWQTPEWNADATRFYRRLGALETIKRRYVLPLRSTV</sequence>
<evidence type="ECO:0000259" key="3">
    <source>
        <dbReference type="PROSITE" id="PS51186"/>
    </source>
</evidence>
<dbReference type="EMBL" id="RYYV01000007">
    <property type="protein sequence ID" value="RUL75269.1"/>
    <property type="molecule type" value="Genomic_DNA"/>
</dbReference>
<dbReference type="OrthoDB" id="9805924at2"/>
<dbReference type="InterPro" id="IPR051016">
    <property type="entry name" value="Diverse_Substrate_AcTransf"/>
</dbReference>
<dbReference type="AlphaFoldDB" id="A0A432M5D0"/>
<name>A0A432M5D0_9GAMM</name>
<evidence type="ECO:0000256" key="2">
    <source>
        <dbReference type="ARBA" id="ARBA00023315"/>
    </source>
</evidence>
<protein>
    <submittedName>
        <fullName evidence="4">GNAT family N-acetyltransferase</fullName>
    </submittedName>
</protein>
<reference evidence="4 5" key="1">
    <citation type="submission" date="2018-12" db="EMBL/GenBank/DDBJ databases">
        <title>Dyella dinghuensis sp. nov. DHOA06 and Dyella choica sp. nov. 4M-K27, isolated from forest soil.</title>
        <authorList>
            <person name="Qiu L.-H."/>
            <person name="Gao Z.-H."/>
        </authorList>
    </citation>
    <scope>NUCLEOTIDE SEQUENCE [LARGE SCALE GENOMIC DNA]</scope>
    <source>
        <strain evidence="4 5">4M-K27</strain>
    </source>
</reference>
<dbReference type="CDD" id="cd04301">
    <property type="entry name" value="NAT_SF"/>
    <property type="match status" value="1"/>
</dbReference>
<accession>A0A432M5D0</accession>
<evidence type="ECO:0000256" key="1">
    <source>
        <dbReference type="ARBA" id="ARBA00022679"/>
    </source>
</evidence>
<dbReference type="PROSITE" id="PS51186">
    <property type="entry name" value="GNAT"/>
    <property type="match status" value="1"/>
</dbReference>
<keyword evidence="2" id="KW-0012">Acyltransferase</keyword>
<dbReference type="Pfam" id="PF00583">
    <property type="entry name" value="Acetyltransf_1"/>
    <property type="match status" value="1"/>
</dbReference>
<dbReference type="InterPro" id="IPR000182">
    <property type="entry name" value="GNAT_dom"/>
</dbReference>
<keyword evidence="1 4" id="KW-0808">Transferase</keyword>
<dbReference type="RefSeq" id="WP_126684828.1">
    <property type="nucleotide sequence ID" value="NZ_RYYV01000007.1"/>
</dbReference>
<evidence type="ECO:0000313" key="5">
    <source>
        <dbReference type="Proteomes" id="UP000274358"/>
    </source>
</evidence>
<dbReference type="PANTHER" id="PTHR10545">
    <property type="entry name" value="DIAMINE N-ACETYLTRANSFERASE"/>
    <property type="match status" value="1"/>
</dbReference>
<proteinExistence type="predicted"/>
<keyword evidence="5" id="KW-1185">Reference proteome</keyword>
<evidence type="ECO:0000313" key="4">
    <source>
        <dbReference type="EMBL" id="RUL75269.1"/>
    </source>
</evidence>
<dbReference type="Proteomes" id="UP000274358">
    <property type="component" value="Unassembled WGS sequence"/>
</dbReference>
<dbReference type="GO" id="GO:0008080">
    <property type="term" value="F:N-acetyltransferase activity"/>
    <property type="evidence" value="ECO:0007669"/>
    <property type="project" value="TreeGrafter"/>
</dbReference>
<dbReference type="InterPro" id="IPR016181">
    <property type="entry name" value="Acyl_CoA_acyltransferase"/>
</dbReference>